<keyword evidence="12" id="KW-1185">Reference proteome</keyword>
<keyword evidence="5 7" id="KW-1133">Transmembrane helix</keyword>
<dbReference type="GO" id="GO:0006508">
    <property type="term" value="P:proteolysis"/>
    <property type="evidence" value="ECO:0007669"/>
    <property type="project" value="UniProtKB-KW"/>
</dbReference>
<name>A0AAD0YCY2_9FLAO</name>
<evidence type="ECO:0000256" key="5">
    <source>
        <dbReference type="ARBA" id="ARBA00022989"/>
    </source>
</evidence>
<keyword evidence="6 7" id="KW-0472">Membrane</keyword>
<dbReference type="PANTHER" id="PTHR43731">
    <property type="entry name" value="RHOMBOID PROTEASE"/>
    <property type="match status" value="1"/>
</dbReference>
<feature type="transmembrane region" description="Helical" evidence="7">
    <location>
        <begin position="42"/>
        <end position="61"/>
    </location>
</feature>
<organism evidence="9 11">
    <name type="scientific">Chryseobacterium shandongense</name>
    <dbReference type="NCBI Taxonomy" id="1493872"/>
    <lineage>
        <taxon>Bacteria</taxon>
        <taxon>Pseudomonadati</taxon>
        <taxon>Bacteroidota</taxon>
        <taxon>Flavobacteriia</taxon>
        <taxon>Flavobacteriales</taxon>
        <taxon>Weeksellaceae</taxon>
        <taxon>Chryseobacterium group</taxon>
        <taxon>Chryseobacterium</taxon>
    </lineage>
</organism>
<accession>A0AAD0YCY2</accession>
<dbReference type="PANTHER" id="PTHR43731:SF14">
    <property type="entry name" value="PRESENILIN-ASSOCIATED RHOMBOID-LIKE PROTEIN, MITOCHONDRIAL"/>
    <property type="match status" value="1"/>
</dbReference>
<dbReference type="InterPro" id="IPR035952">
    <property type="entry name" value="Rhomboid-like_sf"/>
</dbReference>
<feature type="domain" description="Peptidase S54 rhomboid" evidence="8">
    <location>
        <begin position="370"/>
        <end position="506"/>
    </location>
</feature>
<feature type="transmembrane region" description="Helical" evidence="7">
    <location>
        <begin position="489"/>
        <end position="509"/>
    </location>
</feature>
<evidence type="ECO:0000256" key="6">
    <source>
        <dbReference type="ARBA" id="ARBA00023136"/>
    </source>
</evidence>
<evidence type="ECO:0000259" key="8">
    <source>
        <dbReference type="Pfam" id="PF01694"/>
    </source>
</evidence>
<evidence type="ECO:0000313" key="11">
    <source>
        <dbReference type="Proteomes" id="UP000274073"/>
    </source>
</evidence>
<evidence type="ECO:0000313" key="9">
    <source>
        <dbReference type="EMBL" id="AZA86635.1"/>
    </source>
</evidence>
<dbReference type="InterPro" id="IPR022764">
    <property type="entry name" value="Peptidase_S54_rhomboid_dom"/>
</dbReference>
<gene>
    <name evidence="9" type="ORF">EG349_07470</name>
    <name evidence="10" type="ORF">EG353_05490</name>
</gene>
<dbReference type="GO" id="GO:0016020">
    <property type="term" value="C:membrane"/>
    <property type="evidence" value="ECO:0007669"/>
    <property type="project" value="UniProtKB-SubCell"/>
</dbReference>
<dbReference type="Proteomes" id="UP000281741">
    <property type="component" value="Chromosome"/>
</dbReference>
<feature type="transmembrane region" description="Helical" evidence="7">
    <location>
        <begin position="371"/>
        <end position="398"/>
    </location>
</feature>
<feature type="transmembrane region" description="Helical" evidence="7">
    <location>
        <begin position="270"/>
        <end position="288"/>
    </location>
</feature>
<dbReference type="Gene3D" id="1.20.1540.10">
    <property type="entry name" value="Rhomboid-like"/>
    <property type="match status" value="1"/>
</dbReference>
<feature type="transmembrane region" description="Helical" evidence="7">
    <location>
        <begin position="329"/>
        <end position="351"/>
    </location>
</feature>
<evidence type="ECO:0000256" key="3">
    <source>
        <dbReference type="ARBA" id="ARBA00022692"/>
    </source>
</evidence>
<evidence type="ECO:0000256" key="2">
    <source>
        <dbReference type="ARBA" id="ARBA00009045"/>
    </source>
</evidence>
<evidence type="ECO:0000313" key="10">
    <source>
        <dbReference type="EMBL" id="AZA95048.1"/>
    </source>
</evidence>
<keyword evidence="3 7" id="KW-0812">Transmembrane</keyword>
<sequence length="520" mass="59453">MRDKLSLIFIPFLLSLFALLIGYTFLHWLLFIQFEIFEVKEIIVTLIIPLILTATISWLYLRPRLKILKIKDKNNIDGFCAAAWIFLSIPLIICQEYLTTSTGKLTQLETLDRIQLSSPTKYYTVQSFYADKHHPGIFFNAETSGRSNQNMNMHIYVAVPMYNKRSDTIQKKPSSWLAVEYSENISNNLEPEEKERKFKEFAMQSEIDFKNRDLLTFTYLERLGNSDKKDGFLQAINNNKFFTNQSSHPHILKSINEPFENRNGNKLRNLLISIGIVSIIWLIVLSIFKVNQRQLTRIKAGKPDIKAQRETKELLNFLIPQDGHFITMILIYLNIAVFILMFLSGNGFVSFKGQDLLNWGANFGPFTKNGQWWRLITSTFLHGGITHLLMNLFGLLFVGIFLEPILGRRYFLSVYLLTGISASLTSIFWNDNIISVGASGAIFGLYGMFISFMIFKIFTLEFSKVFLLSTIAFVGINLMMGLTGGTDNAAHIGGLLSGFLIGTLMILFFKKEDPNSKNSK</sequence>
<dbReference type="RefSeq" id="WP_123854165.1">
    <property type="nucleotide sequence ID" value="NZ_CP033912.1"/>
</dbReference>
<dbReference type="AlphaFoldDB" id="A0AAD0YCY2"/>
<dbReference type="InterPro" id="IPR050925">
    <property type="entry name" value="Rhomboid_protease_S54"/>
</dbReference>
<keyword evidence="9" id="KW-0645">Protease</keyword>
<dbReference type="SUPFAM" id="SSF144091">
    <property type="entry name" value="Rhomboid-like"/>
    <property type="match status" value="1"/>
</dbReference>
<comment type="subcellular location">
    <subcellularLocation>
        <location evidence="1">Membrane</location>
        <topology evidence="1">Multi-pass membrane protein</topology>
    </subcellularLocation>
</comment>
<dbReference type="EMBL" id="CP033915">
    <property type="protein sequence ID" value="AZA86635.1"/>
    <property type="molecule type" value="Genomic_DNA"/>
</dbReference>
<feature type="transmembrane region" description="Helical" evidence="7">
    <location>
        <begin position="7"/>
        <end position="30"/>
    </location>
</feature>
<comment type="similarity">
    <text evidence="2">Belongs to the peptidase S54 family.</text>
</comment>
<feature type="transmembrane region" description="Helical" evidence="7">
    <location>
        <begin position="465"/>
        <end position="483"/>
    </location>
</feature>
<feature type="transmembrane region" description="Helical" evidence="7">
    <location>
        <begin position="435"/>
        <end position="458"/>
    </location>
</feature>
<feature type="transmembrane region" description="Helical" evidence="7">
    <location>
        <begin position="410"/>
        <end position="429"/>
    </location>
</feature>
<evidence type="ECO:0000256" key="7">
    <source>
        <dbReference type="SAM" id="Phobius"/>
    </source>
</evidence>
<dbReference type="Pfam" id="PF01694">
    <property type="entry name" value="Rhomboid"/>
    <property type="match status" value="1"/>
</dbReference>
<evidence type="ECO:0000313" key="12">
    <source>
        <dbReference type="Proteomes" id="UP000281741"/>
    </source>
</evidence>
<feature type="transmembrane region" description="Helical" evidence="7">
    <location>
        <begin position="81"/>
        <end position="98"/>
    </location>
</feature>
<dbReference type="EMBL" id="CP033912">
    <property type="protein sequence ID" value="AZA95048.1"/>
    <property type="molecule type" value="Genomic_DNA"/>
</dbReference>
<reference evidence="11 12" key="1">
    <citation type="submission" date="2018-11" db="EMBL/GenBank/DDBJ databases">
        <title>Proposal to divide the Flavobacteriaceae and reorganize its genera based on Amino Acid Identity values calculated from whole genome sequences.</title>
        <authorList>
            <person name="Nicholson A.C."/>
            <person name="Gulvik C.A."/>
            <person name="Whitney A.M."/>
            <person name="Humrighouse B.W."/>
            <person name="Bell M."/>
            <person name="Holmes B."/>
            <person name="Steigerwalt A.G."/>
            <person name="Villarma A."/>
            <person name="Sheth M."/>
            <person name="Batra D."/>
            <person name="Pryor J."/>
            <person name="Bernardet J.-F."/>
            <person name="Hugo C."/>
            <person name="Kampfer P."/>
            <person name="Newman J."/>
            <person name="McQuiston J.R."/>
        </authorList>
    </citation>
    <scope>NUCLEOTIDE SEQUENCE [LARGE SCALE GENOMIC DNA]</scope>
    <source>
        <strain evidence="9 11">G0207</strain>
        <strain evidence="10 12">H5143</strain>
    </source>
</reference>
<evidence type="ECO:0000256" key="4">
    <source>
        <dbReference type="ARBA" id="ARBA00022801"/>
    </source>
</evidence>
<evidence type="ECO:0000256" key="1">
    <source>
        <dbReference type="ARBA" id="ARBA00004141"/>
    </source>
</evidence>
<protein>
    <submittedName>
        <fullName evidence="9">Rhomboid family intramembrane serine protease</fullName>
    </submittedName>
</protein>
<dbReference type="GO" id="GO:0004252">
    <property type="term" value="F:serine-type endopeptidase activity"/>
    <property type="evidence" value="ECO:0007669"/>
    <property type="project" value="InterPro"/>
</dbReference>
<proteinExistence type="inferred from homology"/>
<dbReference type="Proteomes" id="UP000274073">
    <property type="component" value="Chromosome"/>
</dbReference>
<keyword evidence="4" id="KW-0378">Hydrolase</keyword>